<reference evidence="2 4" key="1">
    <citation type="submission" date="2022-05" db="EMBL/GenBank/DDBJ databases">
        <authorList>
            <consortium name="Genoscope - CEA"/>
            <person name="William W."/>
        </authorList>
    </citation>
    <scope>NUCLEOTIDE SEQUENCE [LARGE SCALE GENOMIC DNA]</scope>
</reference>
<dbReference type="EMBL" id="CALNXI010002047">
    <property type="protein sequence ID" value="CAH3182132.1"/>
    <property type="molecule type" value="Genomic_DNA"/>
</dbReference>
<gene>
    <name evidence="3" type="ORF">PEVE_00014025</name>
    <name evidence="2" type="ORF">PEVE_00042873</name>
</gene>
<evidence type="ECO:0000256" key="1">
    <source>
        <dbReference type="SAM" id="Phobius"/>
    </source>
</evidence>
<evidence type="ECO:0000313" key="3">
    <source>
        <dbReference type="EMBL" id="CAH3182132.1"/>
    </source>
</evidence>
<feature type="transmembrane region" description="Helical" evidence="1">
    <location>
        <begin position="129"/>
        <end position="157"/>
    </location>
</feature>
<keyword evidence="1" id="KW-0472">Membrane</keyword>
<feature type="transmembrane region" description="Helical" evidence="1">
    <location>
        <begin position="60"/>
        <end position="80"/>
    </location>
</feature>
<evidence type="ECO:0000313" key="4">
    <source>
        <dbReference type="Proteomes" id="UP001159427"/>
    </source>
</evidence>
<feature type="transmembrane region" description="Helical" evidence="1">
    <location>
        <begin position="178"/>
        <end position="197"/>
    </location>
</feature>
<accession>A0ABN8PH44</accession>
<dbReference type="EMBL" id="CALNXI010000855">
    <property type="protein sequence ID" value="CAH3143453.1"/>
    <property type="molecule type" value="Genomic_DNA"/>
</dbReference>
<feature type="transmembrane region" description="Helical" evidence="1">
    <location>
        <begin position="100"/>
        <end position="123"/>
    </location>
</feature>
<sequence length="312" mass="35732">MEKNRRLAAAVISTVVLLLLRTFFTVTFFVTSVICIIRAGSSIERCEGWLGLSQRAIDSLNTTSTFVETIVSCFLIFLIYRWKDFKFKNFLRALAKQAHFWMWTALWGARIITNVLIAVIPGINENNPVLVVLGFSVLLEFASTTVLACALSFVQLSTVRDWFFEHFPRGGRSEKLMYLYRITLFSYGLRMLALFLYDSFLVAREINRQSEFREIDSVLLALDVGYRGSLTIFFFRKFFEFENIPEVFETTNSSKSKSVEPNKCQSKTQGQQIETCGDNFKNQGSKDMKIEERGTVVARGKSTKDLECSTQI</sequence>
<comment type="caution">
    <text evidence="2">The sequence shown here is derived from an EMBL/GenBank/DDBJ whole genome shotgun (WGS) entry which is preliminary data.</text>
</comment>
<protein>
    <submittedName>
        <fullName evidence="2">Uncharacterized protein</fullName>
    </submittedName>
</protein>
<evidence type="ECO:0000313" key="2">
    <source>
        <dbReference type="EMBL" id="CAH3143453.1"/>
    </source>
</evidence>
<organism evidence="2 4">
    <name type="scientific">Porites evermanni</name>
    <dbReference type="NCBI Taxonomy" id="104178"/>
    <lineage>
        <taxon>Eukaryota</taxon>
        <taxon>Metazoa</taxon>
        <taxon>Cnidaria</taxon>
        <taxon>Anthozoa</taxon>
        <taxon>Hexacorallia</taxon>
        <taxon>Scleractinia</taxon>
        <taxon>Fungiina</taxon>
        <taxon>Poritidae</taxon>
        <taxon>Porites</taxon>
    </lineage>
</organism>
<feature type="transmembrane region" description="Helical" evidence="1">
    <location>
        <begin position="7"/>
        <end position="40"/>
    </location>
</feature>
<keyword evidence="4" id="KW-1185">Reference proteome</keyword>
<proteinExistence type="predicted"/>
<dbReference type="Proteomes" id="UP001159427">
    <property type="component" value="Unassembled WGS sequence"/>
</dbReference>
<keyword evidence="1" id="KW-0812">Transmembrane</keyword>
<keyword evidence="1" id="KW-1133">Transmembrane helix</keyword>
<name>A0ABN8PH44_9CNID</name>